<organism evidence="1">
    <name type="scientific">Cyprideis torosa</name>
    <dbReference type="NCBI Taxonomy" id="163714"/>
    <lineage>
        <taxon>Eukaryota</taxon>
        <taxon>Metazoa</taxon>
        <taxon>Ecdysozoa</taxon>
        <taxon>Arthropoda</taxon>
        <taxon>Crustacea</taxon>
        <taxon>Oligostraca</taxon>
        <taxon>Ostracoda</taxon>
        <taxon>Podocopa</taxon>
        <taxon>Podocopida</taxon>
        <taxon>Cytherocopina</taxon>
        <taxon>Cytheroidea</taxon>
        <taxon>Cytherideidae</taxon>
        <taxon>Cyprideis</taxon>
    </lineage>
</organism>
<sequence length="150" mass="17217">MLVALSTYQQKQTQECPPPFFPLGRKCLSLNPSPLSWYDARIDCQTQGGDLLRVDTQTQAEIIKYYLTIEDSLCLQPIGGYYIGGTDEGHEGDWVWEDNYDPILVDLWAGGSPPPVNYQYNCLLYSCLFNPFDWVPDDCQVQRPYLCQLY</sequence>
<dbReference type="EMBL" id="OB661290">
    <property type="protein sequence ID" value="CAD7227877.1"/>
    <property type="molecule type" value="Genomic_DNA"/>
</dbReference>
<gene>
    <name evidence="1" type="ORF">CTOB1V02_LOCUS5771</name>
</gene>
<dbReference type="SMART" id="SM00034">
    <property type="entry name" value="CLECT"/>
    <property type="match status" value="1"/>
</dbReference>
<dbReference type="AlphaFoldDB" id="A0A7R8ZQI2"/>
<dbReference type="PANTHER" id="PTHR22801">
    <property type="entry name" value="LITHOSTATHINE"/>
    <property type="match status" value="1"/>
</dbReference>
<evidence type="ECO:0000313" key="1">
    <source>
        <dbReference type="EMBL" id="CAD7227877.1"/>
    </source>
</evidence>
<dbReference type="PROSITE" id="PS50041">
    <property type="entry name" value="C_TYPE_LECTIN_2"/>
    <property type="match status" value="1"/>
</dbReference>
<protein>
    <submittedName>
        <fullName evidence="1">Uncharacterized protein</fullName>
    </submittedName>
</protein>
<accession>A0A7R8ZQI2</accession>
<dbReference type="PANTHER" id="PTHR22801:SF63">
    <property type="entry name" value="C-TYPE LECTIN DOMAIN-CONTAINING PROTEIN"/>
    <property type="match status" value="1"/>
</dbReference>
<dbReference type="SUPFAM" id="SSF56436">
    <property type="entry name" value="C-type lectin-like"/>
    <property type="match status" value="1"/>
</dbReference>
<dbReference type="InterPro" id="IPR050801">
    <property type="entry name" value="Ca-Dep_Lectins_ImmuneDev"/>
</dbReference>
<dbReference type="InterPro" id="IPR016186">
    <property type="entry name" value="C-type_lectin-like/link_sf"/>
</dbReference>
<name>A0A7R8ZQI2_9CRUS</name>
<dbReference type="InterPro" id="IPR016187">
    <property type="entry name" value="CTDL_fold"/>
</dbReference>
<dbReference type="Gene3D" id="3.10.100.10">
    <property type="entry name" value="Mannose-Binding Protein A, subunit A"/>
    <property type="match status" value="1"/>
</dbReference>
<dbReference type="CDD" id="cd00037">
    <property type="entry name" value="CLECT"/>
    <property type="match status" value="1"/>
</dbReference>
<dbReference type="OrthoDB" id="6346878at2759"/>
<dbReference type="InterPro" id="IPR001304">
    <property type="entry name" value="C-type_lectin-like"/>
</dbReference>
<proteinExistence type="predicted"/>
<reference evidence="1" key="1">
    <citation type="submission" date="2020-11" db="EMBL/GenBank/DDBJ databases">
        <authorList>
            <person name="Tran Van P."/>
        </authorList>
    </citation>
    <scope>NUCLEOTIDE SEQUENCE</scope>
</reference>
<dbReference type="Pfam" id="PF00059">
    <property type="entry name" value="Lectin_C"/>
    <property type="match status" value="1"/>
</dbReference>